<evidence type="ECO:0000313" key="2">
    <source>
        <dbReference type="Proteomes" id="UP000371977"/>
    </source>
</evidence>
<comment type="caution">
    <text evidence="1">The sequence shown here is derived from an EMBL/GenBank/DDBJ whole genome shotgun (WGS) entry which is preliminary data.</text>
</comment>
<dbReference type="AlphaFoldDB" id="A0A6C2C320"/>
<organism evidence="1 2">
    <name type="scientific">Weissella muntiaci</name>
    <dbReference type="NCBI Taxonomy" id="2508881"/>
    <lineage>
        <taxon>Bacteria</taxon>
        <taxon>Bacillati</taxon>
        <taxon>Bacillota</taxon>
        <taxon>Bacilli</taxon>
        <taxon>Lactobacillales</taxon>
        <taxon>Lactobacillaceae</taxon>
        <taxon>Weissella</taxon>
    </lineage>
</organism>
<reference evidence="1 2" key="1">
    <citation type="submission" date="2019-01" db="EMBL/GenBank/DDBJ databases">
        <title>Weissella sp. nov., a novel lactic acid bacterium isolated from animal feces.</title>
        <authorList>
            <person name="Wang L.-T."/>
        </authorList>
    </citation>
    <scope>NUCLEOTIDE SEQUENCE [LARGE SCALE GENOMIC DNA]</scope>
    <source>
        <strain evidence="1 2">8H-2</strain>
    </source>
</reference>
<dbReference type="RefSeq" id="WP_148623238.1">
    <property type="nucleotide sequence ID" value="NZ_SDGZ01000021.1"/>
</dbReference>
<protein>
    <submittedName>
        <fullName evidence="1">Uncharacterized protein</fullName>
    </submittedName>
</protein>
<dbReference type="EMBL" id="SDGZ01000021">
    <property type="protein sequence ID" value="TYC48370.1"/>
    <property type="molecule type" value="Genomic_DNA"/>
</dbReference>
<proteinExistence type="predicted"/>
<dbReference type="Proteomes" id="UP000371977">
    <property type="component" value="Unassembled WGS sequence"/>
</dbReference>
<evidence type="ECO:0000313" key="1">
    <source>
        <dbReference type="EMBL" id="TYC48370.1"/>
    </source>
</evidence>
<accession>A0A6C2C320</accession>
<gene>
    <name evidence="1" type="ORF">ESZ50_08995</name>
</gene>
<sequence>MTMTKESAEEALNTIIANPAGVIATMGWDEQQFAMHLTVFSAVAGMSVENMVAVHRVIFDQLGYTGLDDENFVLKLRDNIRRKFHSKEVEHV</sequence>
<keyword evidence="2" id="KW-1185">Reference proteome</keyword>
<name>A0A6C2C320_9LACO</name>